<gene>
    <name evidence="1" type="ORF">PXH66_06685</name>
</gene>
<dbReference type="AlphaFoldDB" id="A0AAF0CR39"/>
<evidence type="ECO:0000313" key="1">
    <source>
        <dbReference type="EMBL" id="WED66534.1"/>
    </source>
</evidence>
<organism evidence="1 2">
    <name type="scientific">Synoicihabitans lomoniglobus</name>
    <dbReference type="NCBI Taxonomy" id="2909285"/>
    <lineage>
        <taxon>Bacteria</taxon>
        <taxon>Pseudomonadati</taxon>
        <taxon>Verrucomicrobiota</taxon>
        <taxon>Opitutia</taxon>
        <taxon>Opitutales</taxon>
        <taxon>Opitutaceae</taxon>
        <taxon>Synoicihabitans</taxon>
    </lineage>
</organism>
<keyword evidence="2" id="KW-1185">Reference proteome</keyword>
<dbReference type="RefSeq" id="WP_330929020.1">
    <property type="nucleotide sequence ID" value="NZ_CP119075.1"/>
</dbReference>
<name>A0AAF0CR39_9BACT</name>
<protein>
    <submittedName>
        <fullName evidence="1">Uncharacterized protein</fullName>
    </submittedName>
</protein>
<sequence>MPTSQIADPTIALTIIGPPTTPGGEIVYGMQAWASASDAGIFPGSYNSPCTLYYTDTPTLIFKLTDRNNIIIGFCPCTEGAPSLTVKIKRSRYSAKNPAVVSELFVSGLAAGYSYAILIQDISSPIGMVQFSVLPTSDWNGSFPPFSEDPAGPAPRAENT</sequence>
<dbReference type="EMBL" id="CP119075">
    <property type="protein sequence ID" value="WED66534.1"/>
    <property type="molecule type" value="Genomic_DNA"/>
</dbReference>
<dbReference type="Proteomes" id="UP001218638">
    <property type="component" value="Chromosome"/>
</dbReference>
<proteinExistence type="predicted"/>
<reference evidence="1" key="1">
    <citation type="submission" date="2023-03" db="EMBL/GenBank/DDBJ databases">
        <title>Lomoglobus Profundus gen. nov., sp. nov., a novel member of the phylum Verrucomicrobia, isolated from deep-marine sediment of South China Sea.</title>
        <authorList>
            <person name="Ahmad T."/>
            <person name="Ishaq S.E."/>
            <person name="Wang F."/>
        </authorList>
    </citation>
    <scope>NUCLEOTIDE SEQUENCE</scope>
    <source>
        <strain evidence="1">LMO-M01</strain>
    </source>
</reference>
<dbReference type="KEGG" id="slom:PXH66_06685"/>
<accession>A0AAF0CR39</accession>
<evidence type="ECO:0000313" key="2">
    <source>
        <dbReference type="Proteomes" id="UP001218638"/>
    </source>
</evidence>